<evidence type="ECO:0000313" key="9">
    <source>
        <dbReference type="EMBL" id="KUF80713.1"/>
    </source>
</evidence>
<dbReference type="InterPro" id="IPR018202">
    <property type="entry name" value="Ser_caboxypep_ser_AS"/>
</dbReference>
<dbReference type="InterPro" id="IPR001563">
    <property type="entry name" value="Peptidase_S10"/>
</dbReference>
<organism evidence="9 10">
    <name type="scientific">Phytophthora nicotianae</name>
    <name type="common">Potato buckeye rot agent</name>
    <name type="synonym">Phytophthora parasitica</name>
    <dbReference type="NCBI Taxonomy" id="4792"/>
    <lineage>
        <taxon>Eukaryota</taxon>
        <taxon>Sar</taxon>
        <taxon>Stramenopiles</taxon>
        <taxon>Oomycota</taxon>
        <taxon>Peronosporomycetes</taxon>
        <taxon>Peronosporales</taxon>
        <taxon>Peronosporaceae</taxon>
        <taxon>Phytophthora</taxon>
    </lineage>
</organism>
<dbReference type="Proteomes" id="UP000052943">
    <property type="component" value="Unassembled WGS sequence"/>
</dbReference>
<dbReference type="Gene3D" id="3.40.50.1820">
    <property type="entry name" value="alpha/beta hydrolase"/>
    <property type="match status" value="2"/>
</dbReference>
<comment type="similarity">
    <text evidence="1 7">Belongs to the peptidase S10 family.</text>
</comment>
<dbReference type="PRINTS" id="PR00724">
    <property type="entry name" value="CRBOXYPTASEC"/>
</dbReference>
<keyword evidence="8" id="KW-0472">Membrane</keyword>
<evidence type="ECO:0000256" key="8">
    <source>
        <dbReference type="SAM" id="Phobius"/>
    </source>
</evidence>
<evidence type="ECO:0000256" key="2">
    <source>
        <dbReference type="ARBA" id="ARBA00022645"/>
    </source>
</evidence>
<evidence type="ECO:0000256" key="5">
    <source>
        <dbReference type="ARBA" id="ARBA00022801"/>
    </source>
</evidence>
<keyword evidence="2 7" id="KW-0121">Carboxypeptidase</keyword>
<accession>A0A0W8C9F7</accession>
<keyword evidence="8" id="KW-1133">Transmembrane helix</keyword>
<dbReference type="PANTHER" id="PTHR11802:SF113">
    <property type="entry name" value="SERINE CARBOXYPEPTIDASE CTSA-4.1"/>
    <property type="match status" value="1"/>
</dbReference>
<evidence type="ECO:0000256" key="1">
    <source>
        <dbReference type="ARBA" id="ARBA00009431"/>
    </source>
</evidence>
<keyword evidence="5 7" id="KW-0378">Hydrolase</keyword>
<keyword evidence="4" id="KW-0732">Signal</keyword>
<dbReference type="EC" id="3.4.16.-" evidence="7"/>
<feature type="transmembrane region" description="Helical" evidence="8">
    <location>
        <begin position="517"/>
        <end position="537"/>
    </location>
</feature>
<dbReference type="PANTHER" id="PTHR11802">
    <property type="entry name" value="SERINE PROTEASE FAMILY S10 SERINE CARBOXYPEPTIDASE"/>
    <property type="match status" value="1"/>
</dbReference>
<dbReference type="PROSITE" id="PS00131">
    <property type="entry name" value="CARBOXYPEPT_SER_SER"/>
    <property type="match status" value="2"/>
</dbReference>
<keyword evidence="8" id="KW-0812">Transmembrane</keyword>
<dbReference type="PROSITE" id="PS00560">
    <property type="entry name" value="CARBOXYPEPT_SER_HIS"/>
    <property type="match status" value="1"/>
</dbReference>
<evidence type="ECO:0000313" key="10">
    <source>
        <dbReference type="Proteomes" id="UP000052943"/>
    </source>
</evidence>
<dbReference type="AlphaFoldDB" id="A0A0W8C9F7"/>
<dbReference type="SUPFAM" id="SSF53474">
    <property type="entry name" value="alpha/beta-Hydrolases"/>
    <property type="match status" value="2"/>
</dbReference>
<evidence type="ECO:0000256" key="3">
    <source>
        <dbReference type="ARBA" id="ARBA00022670"/>
    </source>
</evidence>
<proteinExistence type="inferred from homology"/>
<dbReference type="InterPro" id="IPR033124">
    <property type="entry name" value="Ser_caboxypep_his_AS"/>
</dbReference>
<feature type="transmembrane region" description="Helical" evidence="8">
    <location>
        <begin position="102"/>
        <end position="120"/>
    </location>
</feature>
<dbReference type="EMBL" id="LNFO01004517">
    <property type="protein sequence ID" value="KUF80713.1"/>
    <property type="molecule type" value="Genomic_DNA"/>
</dbReference>
<sequence>MPRLNEKTRLLPAVQTIYGSSSKKLKAKRCLIVLGIVTALVLAGLSLWWLFFDNYKSVPATDKFICGDTKNEAGYIKLLNKEDDHYFYWFFESRTSPETDALVLWLTGGPGGSGLFALLAENGPCSIQPDLSTKLNPYSWNLNANMIWLDQPTGTGFSFGSSADTDYNETNVAENIYWFLQRFLEKHPEYQNREFFLTGESYGGHYVPAAAHYMQKMNQQSGELPIINLQGLAIGNSLTNAMIQYAHYQDMNHNRYNIALLTDAEVEKMKMDSVACIQLTHECQTSPNNATLCLLGVDCWDKKLVQPLSKANRNNYDIREPCNNSDPHAICGDFPIIAGYLNSPAVREYLSVDERSPAWVEENEDIHTRFIADGDWAASYDTYVAELLNDGLRVLIYAGDADLMCNWVGNRAWTLDLDWRGKDGFNTAEKRSFIAHDPLQQHSRMINAGEVWTFENLAFVRVYDAGHMVPTNQPAVSLDLINRFFANKEFSVDAMVDESTPLYSDLRAAEIYRQRRIAKIVALGTLTLVIVVVFGFATTANQTPSLATVTDADDATTVCGSAANEAGYIKLPNKQDDHYFYWFFESRKAPATDPLVLWLSGGPGVSSLLTLLSENGPCFVSEDLSTEINPNSWNTEANVIWLDQPTNVGYSVGSPADVDHDENDVQENIFWFLQGFMDKHPELQDRPLFLAGESYAGHYVPAAAHKIYQENKTAKKGRLNLQGIAIGNGLVNTVVQSKHGLDMVDNAYGVKLMDDETLARAKIAEKQCISLVRACQTNSSVCIEAAEFCELNVMGAYVGAGRNMMDIRQECTELDPIYCYGDMVKRITGYLNSDTVRSYLHVLGVHPAPWQAAAADVELAFAADLMKTFEQHVEELLGDSSVRVLIYHGDADLVCNWYGGLAWTRALAWPHQKEFQTVEEHVFEVDARDTGSVWTYAKRLTFLRVFNAGHMAAMDQPEVALEMINRFLRNEEL</sequence>
<dbReference type="Gene3D" id="1.10.287.410">
    <property type="match status" value="2"/>
</dbReference>
<name>A0A0W8C9F7_PHYNI</name>
<dbReference type="Pfam" id="PF00450">
    <property type="entry name" value="Peptidase_S10"/>
    <property type="match status" value="2"/>
</dbReference>
<evidence type="ECO:0000256" key="7">
    <source>
        <dbReference type="RuleBase" id="RU361156"/>
    </source>
</evidence>
<evidence type="ECO:0000256" key="4">
    <source>
        <dbReference type="ARBA" id="ARBA00022729"/>
    </source>
</evidence>
<protein>
    <recommendedName>
        <fullName evidence="7">Carboxypeptidase</fullName>
        <ecNumber evidence="7">3.4.16.-</ecNumber>
    </recommendedName>
</protein>
<feature type="transmembrane region" description="Helical" evidence="8">
    <location>
        <begin position="30"/>
        <end position="51"/>
    </location>
</feature>
<dbReference type="InterPro" id="IPR029058">
    <property type="entry name" value="AB_hydrolase_fold"/>
</dbReference>
<reference evidence="9 10" key="1">
    <citation type="submission" date="2015-11" db="EMBL/GenBank/DDBJ databases">
        <title>Genomes and virulence difference between two physiological races of Phytophthora nicotianae.</title>
        <authorList>
            <person name="Liu H."/>
            <person name="Ma X."/>
            <person name="Yu H."/>
            <person name="Fang D."/>
            <person name="Li Y."/>
            <person name="Wang X."/>
            <person name="Wang W."/>
            <person name="Dong Y."/>
            <person name="Xiao B."/>
        </authorList>
    </citation>
    <scope>NUCLEOTIDE SEQUENCE [LARGE SCALE GENOMIC DNA]</scope>
    <source>
        <strain evidence="10">race 0</strain>
    </source>
</reference>
<evidence type="ECO:0000256" key="6">
    <source>
        <dbReference type="ARBA" id="ARBA00023180"/>
    </source>
</evidence>
<dbReference type="GO" id="GO:0006508">
    <property type="term" value="P:proteolysis"/>
    <property type="evidence" value="ECO:0007669"/>
    <property type="project" value="UniProtKB-KW"/>
</dbReference>
<comment type="caution">
    <text evidence="9">The sequence shown here is derived from an EMBL/GenBank/DDBJ whole genome shotgun (WGS) entry which is preliminary data.</text>
</comment>
<keyword evidence="6" id="KW-0325">Glycoprotein</keyword>
<dbReference type="GO" id="GO:0004185">
    <property type="term" value="F:serine-type carboxypeptidase activity"/>
    <property type="evidence" value="ECO:0007669"/>
    <property type="project" value="UniProtKB-UniRule"/>
</dbReference>
<keyword evidence="3 7" id="KW-0645">Protease</keyword>
<gene>
    <name evidence="9" type="ORF">AM587_10016275</name>
</gene>
<dbReference type="OrthoDB" id="443318at2759"/>